<evidence type="ECO:0000313" key="2">
    <source>
        <dbReference type="Proteomes" id="UP000054388"/>
    </source>
</evidence>
<organism evidence="1 2">
    <name type="scientific">Chryseobacterium aquaticum subsp. greenlandense</name>
    <dbReference type="NCBI Taxonomy" id="345663"/>
    <lineage>
        <taxon>Bacteria</taxon>
        <taxon>Pseudomonadati</taxon>
        <taxon>Bacteroidota</taxon>
        <taxon>Flavobacteriia</taxon>
        <taxon>Flavobacteriales</taxon>
        <taxon>Weeksellaceae</taxon>
        <taxon>Chryseobacterium group</taxon>
        <taxon>Chryseobacterium</taxon>
    </lineage>
</organism>
<dbReference type="Proteomes" id="UP000054388">
    <property type="component" value="Unassembled WGS sequence"/>
</dbReference>
<comment type="caution">
    <text evidence="1">The sequence shown here is derived from an EMBL/GenBank/DDBJ whole genome shotgun (WGS) entry which is preliminary data.</text>
</comment>
<dbReference type="EMBL" id="LMAI01000006">
    <property type="protein sequence ID" value="KUJ55623.1"/>
    <property type="molecule type" value="Genomic_DNA"/>
</dbReference>
<name>A0A101CG57_9FLAO</name>
<protein>
    <submittedName>
        <fullName evidence="1">Uncharacterized protein</fullName>
    </submittedName>
</protein>
<dbReference type="AlphaFoldDB" id="A0A101CG57"/>
<evidence type="ECO:0000313" key="1">
    <source>
        <dbReference type="EMBL" id="KUJ55623.1"/>
    </source>
</evidence>
<reference evidence="1 2" key="1">
    <citation type="submission" date="2015-10" db="EMBL/GenBank/DDBJ databases">
        <title>Genome sequence of Chryseobacterium greenlandense.</title>
        <authorList>
            <person name="Newman J."/>
            <person name="Fischer K."/>
            <person name="Miller J."/>
        </authorList>
    </citation>
    <scope>NUCLEOTIDE SEQUENCE [LARGE SCALE GENOMIC DNA]</scope>
    <source>
        <strain evidence="1 2">UMB34</strain>
    </source>
</reference>
<sequence length="213" mass="25064">MRTNTKLMALRKKNYKLLVKKVQCLHEIVWKLVPKKENLDFTEIVVNIANGRDINLNNYDVLQIDDYVFGFRDEIVEHLIRYGFNSLFSTDFLFKHIVKRGLSTNKISEITKIYVDQLNLTDELIIIDSYFFAKPKNPDYVKILVEILNKHIFSLKTTCVITNSFNIDVPTKKTVSEAIQNKNKALDIIHSKNNDYHDRFWINRLNRNGNIVK</sequence>
<gene>
    <name evidence="1" type="ORF">AR686_12495</name>
</gene>
<accession>A0A101CG57</accession>
<proteinExistence type="predicted"/>